<feature type="transmembrane region" description="Helical" evidence="7">
    <location>
        <begin position="335"/>
        <end position="356"/>
    </location>
</feature>
<evidence type="ECO:0000256" key="3">
    <source>
        <dbReference type="ARBA" id="ARBA00022692"/>
    </source>
</evidence>
<feature type="transmembrane region" description="Helical" evidence="7">
    <location>
        <begin position="509"/>
        <end position="528"/>
    </location>
</feature>
<name>A0A2A8CWF2_9BACT</name>
<dbReference type="EMBL" id="PDEQ01000006">
    <property type="protein sequence ID" value="PEN12924.1"/>
    <property type="molecule type" value="Genomic_DNA"/>
</dbReference>
<evidence type="ECO:0000259" key="8">
    <source>
        <dbReference type="PROSITE" id="PS50156"/>
    </source>
</evidence>
<feature type="transmembrane region" description="Helical" evidence="7">
    <location>
        <begin position="263"/>
        <end position="283"/>
    </location>
</feature>
<dbReference type="InterPro" id="IPR004869">
    <property type="entry name" value="MMPL_dom"/>
</dbReference>
<keyword evidence="5 7" id="KW-0472">Membrane</keyword>
<comment type="caution">
    <text evidence="9">The sequence shown here is derived from an EMBL/GenBank/DDBJ whole genome shotgun (WGS) entry which is preliminary data.</text>
</comment>
<keyword evidence="3 7" id="KW-0812">Transmembrane</keyword>
<accession>A0A2A8CWF2</accession>
<dbReference type="AlphaFoldDB" id="A0A2A8CWF2"/>
<sequence length="902" mass="100415">MSIDSLFDWLQAPFRITHTAPKTVLAVYLVITLLAAWSASHLYIDNDFSHLIPSDYPSVEALTELRERFGAESDVAVLIESPSFEANRAFADTLVAAALRLRNPDAPDSTEYFKSVDYRREVGFMKSHALYFATNAELDSLTAYLERQARKARLEANPFYFELDDEVEADDATLTEMQELYDELVTSEYRVSQDSTRLLIRLFPTGTQTDLAFIDAAYTDLRELTQRLNPSAYHPEMQVELGGRLQRQLIEVRAILNDVTGSFGAGVLTLLVLVTGYFFYKRIRLFGAKQSRRQVIWSEMKRMPWTAVILGLPLLSSLAWTYGVVYLAYDHLNLMTSTLSLILFGLGIDFGIHFYARYLEERGKGRPVASALDHTFMTTGRAITVVALTTAGGFFVLVLADFKGFSQFGFTAGIGTIFALLSMLVLLPALLAFLEQQHWLPAYSSLDADGARRLTTDGRHSARRHQENILTETPVRRDSDGEGDTPPQIRDPIHRWIGMSSVKRKMGHLNLTALTILLLSLLGVAAAGSQLPEVQFEYDFGELEPRYEEYEAFKDRTRDLYSSSSTRNAAYILADSPTHAEEIADVLRRRAASDTSSPTIRAVETIYDRFPARPEAKTKKLERIANVRGLLDDRFLKSSDDENLERLRQAASTREPLTLDQIPSFIKSPFLTREGTVGDIVIVYPSVGLADGRNSMAFADDVQEVTLTDGTTYHAASTSIVASDMLRLMIDEAPLMVVLTVFLIIIFKLIALRRVLWVAVALVPLIASFLWMFGLMGALGLKLNFFNLVVLPTILGIGDDSGIHLVHRYLEEGRGSIRRVLTSTGEHVTMSAVTTMIGFGGLLLSMHPGLRSIGALAVLGISMTLLAAMISLPALLVWLEWKRTPATPSTPEEAEERASTIS</sequence>
<evidence type="ECO:0000256" key="2">
    <source>
        <dbReference type="ARBA" id="ARBA00022475"/>
    </source>
</evidence>
<feature type="transmembrane region" description="Helical" evidence="7">
    <location>
        <begin position="756"/>
        <end position="779"/>
    </location>
</feature>
<feature type="transmembrane region" description="Helical" evidence="7">
    <location>
        <begin position="304"/>
        <end position="329"/>
    </location>
</feature>
<feature type="transmembrane region" description="Helical" evidence="7">
    <location>
        <begin position="827"/>
        <end position="847"/>
    </location>
</feature>
<organism evidence="9 10">
    <name type="scientific">Longibacter salinarum</name>
    <dbReference type="NCBI Taxonomy" id="1850348"/>
    <lineage>
        <taxon>Bacteria</taxon>
        <taxon>Pseudomonadati</taxon>
        <taxon>Rhodothermota</taxon>
        <taxon>Rhodothermia</taxon>
        <taxon>Rhodothermales</taxon>
        <taxon>Salisaetaceae</taxon>
        <taxon>Longibacter</taxon>
    </lineage>
</organism>
<dbReference type="PANTHER" id="PTHR33406:SF13">
    <property type="entry name" value="MEMBRANE PROTEIN YDFJ"/>
    <property type="match status" value="1"/>
</dbReference>
<keyword evidence="10" id="KW-1185">Reference proteome</keyword>
<keyword evidence="4 7" id="KW-1133">Transmembrane helix</keyword>
<evidence type="ECO:0000313" key="10">
    <source>
        <dbReference type="Proteomes" id="UP000220102"/>
    </source>
</evidence>
<evidence type="ECO:0000256" key="1">
    <source>
        <dbReference type="ARBA" id="ARBA00004651"/>
    </source>
</evidence>
<dbReference type="SUPFAM" id="SSF82866">
    <property type="entry name" value="Multidrug efflux transporter AcrB transmembrane domain"/>
    <property type="match status" value="2"/>
</dbReference>
<dbReference type="GO" id="GO:0005886">
    <property type="term" value="C:plasma membrane"/>
    <property type="evidence" value="ECO:0007669"/>
    <property type="project" value="UniProtKB-SubCell"/>
</dbReference>
<dbReference type="Proteomes" id="UP000220102">
    <property type="component" value="Unassembled WGS sequence"/>
</dbReference>
<feature type="transmembrane region" description="Helical" evidence="7">
    <location>
        <begin position="412"/>
        <end position="434"/>
    </location>
</feature>
<protein>
    <submittedName>
        <fullName evidence="9">Transporter</fullName>
    </submittedName>
</protein>
<gene>
    <name evidence="9" type="ORF">CRI94_13050</name>
</gene>
<feature type="transmembrane region" description="Helical" evidence="7">
    <location>
        <begin position="853"/>
        <end position="879"/>
    </location>
</feature>
<feature type="compositionally biased region" description="Basic and acidic residues" evidence="6">
    <location>
        <begin position="457"/>
        <end position="467"/>
    </location>
</feature>
<comment type="subcellular location">
    <subcellularLocation>
        <location evidence="1">Cell membrane</location>
        <topology evidence="1">Multi-pass membrane protein</topology>
    </subcellularLocation>
</comment>
<dbReference type="PANTHER" id="PTHR33406">
    <property type="entry name" value="MEMBRANE PROTEIN MJ1562-RELATED"/>
    <property type="match status" value="1"/>
</dbReference>
<feature type="transmembrane region" description="Helical" evidence="7">
    <location>
        <begin position="382"/>
        <end position="400"/>
    </location>
</feature>
<dbReference type="PROSITE" id="PS50156">
    <property type="entry name" value="SSD"/>
    <property type="match status" value="2"/>
</dbReference>
<dbReference type="OrthoDB" id="9809027at2"/>
<evidence type="ECO:0000256" key="7">
    <source>
        <dbReference type="SAM" id="Phobius"/>
    </source>
</evidence>
<dbReference type="Gene3D" id="1.20.1640.10">
    <property type="entry name" value="Multidrug efflux transporter AcrB transmembrane domain"/>
    <property type="match status" value="2"/>
</dbReference>
<evidence type="ECO:0000256" key="6">
    <source>
        <dbReference type="SAM" id="MobiDB-lite"/>
    </source>
</evidence>
<keyword evidence="2" id="KW-1003">Cell membrane</keyword>
<feature type="domain" description="SSD" evidence="8">
    <location>
        <begin position="761"/>
        <end position="878"/>
    </location>
</feature>
<dbReference type="InterPro" id="IPR000731">
    <property type="entry name" value="SSD"/>
</dbReference>
<evidence type="ECO:0000256" key="4">
    <source>
        <dbReference type="ARBA" id="ARBA00022989"/>
    </source>
</evidence>
<feature type="domain" description="SSD" evidence="8">
    <location>
        <begin position="266"/>
        <end position="433"/>
    </location>
</feature>
<evidence type="ECO:0000256" key="5">
    <source>
        <dbReference type="ARBA" id="ARBA00023136"/>
    </source>
</evidence>
<proteinExistence type="predicted"/>
<dbReference type="InterPro" id="IPR050545">
    <property type="entry name" value="Mycobact_MmpL"/>
</dbReference>
<dbReference type="RefSeq" id="WP_098076463.1">
    <property type="nucleotide sequence ID" value="NZ_PDEQ01000006.1"/>
</dbReference>
<dbReference type="Pfam" id="PF03176">
    <property type="entry name" value="MMPL"/>
    <property type="match status" value="2"/>
</dbReference>
<feature type="region of interest" description="Disordered" evidence="6">
    <location>
        <begin position="457"/>
        <end position="490"/>
    </location>
</feature>
<evidence type="ECO:0000313" key="9">
    <source>
        <dbReference type="EMBL" id="PEN12924.1"/>
    </source>
</evidence>
<reference evidence="9 10" key="1">
    <citation type="submission" date="2017-10" db="EMBL/GenBank/DDBJ databases">
        <title>Draft genome of Longibacter Salinarum.</title>
        <authorList>
            <person name="Goh K.M."/>
            <person name="Shamsir M.S."/>
            <person name="Lim S.W."/>
        </authorList>
    </citation>
    <scope>NUCLEOTIDE SEQUENCE [LARGE SCALE GENOMIC DNA]</scope>
    <source>
        <strain evidence="9 10">KCTC 52045</strain>
    </source>
</reference>
<feature type="transmembrane region" description="Helical" evidence="7">
    <location>
        <begin position="733"/>
        <end position="751"/>
    </location>
</feature>